<dbReference type="InParanoid" id="A0A5C7EJF0"/>
<comment type="caution">
    <text evidence="2">The sequence shown here is derived from an EMBL/GenBank/DDBJ whole genome shotgun (WGS) entry which is preliminary data.</text>
</comment>
<name>A0A5C7EJF0_9PROT</name>
<feature type="signal peptide" evidence="1">
    <location>
        <begin position="1"/>
        <end position="27"/>
    </location>
</feature>
<dbReference type="AlphaFoldDB" id="A0A5C7EJF0"/>
<keyword evidence="3" id="KW-1185">Reference proteome</keyword>
<feature type="chain" id="PRO_5022993070" evidence="1">
    <location>
        <begin position="28"/>
        <end position="130"/>
    </location>
</feature>
<protein>
    <submittedName>
        <fullName evidence="2">Uncharacterized protein</fullName>
    </submittedName>
</protein>
<proteinExistence type="predicted"/>
<organism evidence="2 3">
    <name type="scientific">Pelomicrobium methylotrophicum</name>
    <dbReference type="NCBI Taxonomy" id="2602750"/>
    <lineage>
        <taxon>Bacteria</taxon>
        <taxon>Pseudomonadati</taxon>
        <taxon>Pseudomonadota</taxon>
        <taxon>Hydrogenophilia</taxon>
        <taxon>Hydrogenophilia incertae sedis</taxon>
        <taxon>Pelomicrobium</taxon>
    </lineage>
</organism>
<dbReference type="EMBL" id="VPFL01000007">
    <property type="protein sequence ID" value="TXF12268.1"/>
    <property type="molecule type" value="Genomic_DNA"/>
</dbReference>
<keyword evidence="1" id="KW-0732">Signal</keyword>
<sequence length="130" mass="13741">MRRTSFRIFRRAVTALGLLLIVQTALAAQLCLSILGGTPVTAGAQPFHSVPDAGGVPCCNHPFDPVDCVANPYHLDPATPSEAPSPATLALKEIARAVHPVVEQKAPPRPPALSPPIETPIPIRLGRYLS</sequence>
<gene>
    <name evidence="2" type="ORF">FR698_06980</name>
</gene>
<evidence type="ECO:0000313" key="3">
    <source>
        <dbReference type="Proteomes" id="UP000321201"/>
    </source>
</evidence>
<dbReference type="Proteomes" id="UP000321201">
    <property type="component" value="Unassembled WGS sequence"/>
</dbReference>
<evidence type="ECO:0000256" key="1">
    <source>
        <dbReference type="SAM" id="SignalP"/>
    </source>
</evidence>
<dbReference type="RefSeq" id="WP_147799467.1">
    <property type="nucleotide sequence ID" value="NZ_VPFL01000007.1"/>
</dbReference>
<accession>A0A5C7EJF0</accession>
<evidence type="ECO:0000313" key="2">
    <source>
        <dbReference type="EMBL" id="TXF12268.1"/>
    </source>
</evidence>
<reference evidence="2 3" key="1">
    <citation type="submission" date="2019-08" db="EMBL/GenBank/DDBJ databases">
        <title>Pelomicrobium methylotrophicum gen. nov., sp. nov. a moderately thermophilic, facultatively anaerobic, lithoautotrophic and methylotrophic bacterium isolated from a terrestrial mud volcano.</title>
        <authorList>
            <person name="Slobodkina G.B."/>
            <person name="Merkel A.Y."/>
            <person name="Slobodkin A.I."/>
        </authorList>
    </citation>
    <scope>NUCLEOTIDE SEQUENCE [LARGE SCALE GENOMIC DNA]</scope>
    <source>
        <strain evidence="2 3">SM250</strain>
    </source>
</reference>